<sequence>MDKDFGTRLTLAFEMWERRYGRPLSDEIVAGWLTAVGHRVSADYVRRLRKGEITAVPAPTRSALAQVFGVDPGYFAHVPVLAHSHDQDVVADFDNPALRHLGRVVTGLSMRTLLYLESVADTLRRADGLPPANWTAQI</sequence>
<name>A0A366DQX3_9NOCA</name>
<dbReference type="Proteomes" id="UP000252586">
    <property type="component" value="Unassembled WGS sequence"/>
</dbReference>
<accession>A0A366DQX3</accession>
<comment type="caution">
    <text evidence="1">The sequence shown here is derived from an EMBL/GenBank/DDBJ whole genome shotgun (WGS) entry which is preliminary data.</text>
</comment>
<keyword evidence="2" id="KW-1185">Reference proteome</keyword>
<protein>
    <recommendedName>
        <fullName evidence="3">Helix-turn-helix protein</fullName>
    </recommendedName>
</protein>
<gene>
    <name evidence="1" type="ORF">DFR74_103113</name>
</gene>
<evidence type="ECO:0008006" key="3">
    <source>
        <dbReference type="Google" id="ProtNLM"/>
    </source>
</evidence>
<dbReference type="GO" id="GO:0003677">
    <property type="term" value="F:DNA binding"/>
    <property type="evidence" value="ECO:0007669"/>
    <property type="project" value="InterPro"/>
</dbReference>
<organism evidence="1 2">
    <name type="scientific">Nocardia puris</name>
    <dbReference type="NCBI Taxonomy" id="208602"/>
    <lineage>
        <taxon>Bacteria</taxon>
        <taxon>Bacillati</taxon>
        <taxon>Actinomycetota</taxon>
        <taxon>Actinomycetes</taxon>
        <taxon>Mycobacteriales</taxon>
        <taxon>Nocardiaceae</taxon>
        <taxon>Nocardia</taxon>
    </lineage>
</organism>
<dbReference type="EMBL" id="QNRE01000003">
    <property type="protein sequence ID" value="RBO92470.1"/>
    <property type="molecule type" value="Genomic_DNA"/>
</dbReference>
<reference evidence="1 2" key="1">
    <citation type="submission" date="2018-06" db="EMBL/GenBank/DDBJ databases">
        <title>Genomic Encyclopedia of Type Strains, Phase IV (KMG-IV): sequencing the most valuable type-strain genomes for metagenomic binning, comparative biology and taxonomic classification.</title>
        <authorList>
            <person name="Goeker M."/>
        </authorList>
    </citation>
    <scope>NUCLEOTIDE SEQUENCE [LARGE SCALE GENOMIC DNA]</scope>
    <source>
        <strain evidence="1 2">DSM 44599</strain>
    </source>
</reference>
<evidence type="ECO:0000313" key="1">
    <source>
        <dbReference type="EMBL" id="RBO92470.1"/>
    </source>
</evidence>
<proteinExistence type="predicted"/>
<dbReference type="Gene3D" id="1.10.260.40">
    <property type="entry name" value="lambda repressor-like DNA-binding domains"/>
    <property type="match status" value="1"/>
</dbReference>
<dbReference type="InterPro" id="IPR010982">
    <property type="entry name" value="Lambda_DNA-bd_dom_sf"/>
</dbReference>
<evidence type="ECO:0000313" key="2">
    <source>
        <dbReference type="Proteomes" id="UP000252586"/>
    </source>
</evidence>
<dbReference type="AlphaFoldDB" id="A0A366DQX3"/>
<dbReference type="RefSeq" id="WP_067510113.1">
    <property type="nucleotide sequence ID" value="NZ_QNRE01000003.1"/>
</dbReference>
<dbReference type="OrthoDB" id="4547136at2"/>